<dbReference type="AlphaFoldDB" id="A0A0V7ZDC8"/>
<dbReference type="InterPro" id="IPR000873">
    <property type="entry name" value="AMP-dep_synth/lig_dom"/>
</dbReference>
<dbReference type="FunFam" id="3.40.50.12780:FF:000013">
    <property type="entry name" value="Long-chain-fatty-acid--AMP ligase FadD32"/>
    <property type="match status" value="1"/>
</dbReference>
<accession>A0A0V7ZDC8</accession>
<dbReference type="GO" id="GO:0071766">
    <property type="term" value="P:Actinobacterium-type cell wall biogenesis"/>
    <property type="evidence" value="ECO:0007669"/>
    <property type="project" value="UniProtKB-ARBA"/>
</dbReference>
<evidence type="ECO:0000256" key="1">
    <source>
        <dbReference type="ARBA" id="ARBA00006432"/>
    </source>
</evidence>
<dbReference type="Gene3D" id="3.40.50.12780">
    <property type="entry name" value="N-terminal domain of ligase-like"/>
    <property type="match status" value="1"/>
</dbReference>
<sequence>MNNDLSYSSEIYCSNSTLVDLLHVRAQNQPNRIAYTFLDYGELEPNKHFTYHQLEVHARAIAVCLQSLVESGERALLLYPPGLEFIAAFFGCLYGGVVATPAYPPRRNQKMSRLESIVASSQAKVALTTTSELGKIKERLSENSQLSKLHWIATDSIDNEFAQKWQRPQVNSDTLAFLQYTSGSTGIPKGVMVSHGNLLHNSNIIHQSFGHKPTSQGVIWLPMYHDMGLIGGVLQPLYGGFPVALMSPVDFLQKPMRWLEAISCHKATTSGGPNFAYDLCVRKFKPEQFSNLDLSSWEVAFTGAEPVRAQTLENFAATFAPYGFREEAFFPCYGMAETTLMVSGGLKSDPPTTLEVEATALEQNRVVVANDKSENVRTLVSCGGSWSDQKIAIVDPESLTECKTGQIGEIWVCGSSVAGGYWDLSEQTEETFHAYLRHVKNEDTKNEEQESQVTLGPFLRTGDLGFLHGDELFVTGRLKDMIIIRGQNYYPNDIELTVEKSHPALRPNCGAAFAVEMKGKEQLAIVQEVERSYLRKLDVNEVVTSIRRAVAAEYGLQIYAAVLVKTGSIPKTSSGKIQRYACRAGFLNGSLNVVKDWSENPQDKAEFRNLQAEVDNMLQELSSNRKI</sequence>
<dbReference type="Proteomes" id="UP000053372">
    <property type="component" value="Unassembled WGS sequence"/>
</dbReference>
<dbReference type="InterPro" id="IPR025110">
    <property type="entry name" value="AMP-bd_C"/>
</dbReference>
<keyword evidence="2" id="KW-0436">Ligase</keyword>
<dbReference type="SUPFAM" id="SSF56801">
    <property type="entry name" value="Acetyl-CoA synthetase-like"/>
    <property type="match status" value="1"/>
</dbReference>
<dbReference type="PANTHER" id="PTHR22754">
    <property type="entry name" value="DISCO-INTERACTING PROTEIN 2 DIP2 -RELATED"/>
    <property type="match status" value="1"/>
</dbReference>
<dbReference type="OrthoDB" id="9803968at2"/>
<evidence type="ECO:0000256" key="2">
    <source>
        <dbReference type="ARBA" id="ARBA00022598"/>
    </source>
</evidence>
<evidence type="ECO:0000259" key="5">
    <source>
        <dbReference type="Pfam" id="PF00501"/>
    </source>
</evidence>
<dbReference type="CDD" id="cd05931">
    <property type="entry name" value="FAAL"/>
    <property type="match status" value="1"/>
</dbReference>
<comment type="caution">
    <text evidence="7">The sequence shown here is derived from an EMBL/GenBank/DDBJ whole genome shotgun (WGS) entry which is preliminary data.</text>
</comment>
<dbReference type="GO" id="GO:0070566">
    <property type="term" value="F:adenylyltransferase activity"/>
    <property type="evidence" value="ECO:0007669"/>
    <property type="project" value="TreeGrafter"/>
</dbReference>
<evidence type="ECO:0000256" key="4">
    <source>
        <dbReference type="ARBA" id="ARBA00023098"/>
    </source>
</evidence>
<keyword evidence="4" id="KW-0443">Lipid metabolism</keyword>
<comment type="similarity">
    <text evidence="1">Belongs to the ATP-dependent AMP-binding enzyme family.</text>
</comment>
<dbReference type="RefSeq" id="WP_027841975.1">
    <property type="nucleotide sequence ID" value="NZ_LMTZ01000155.1"/>
</dbReference>
<proteinExistence type="inferred from homology"/>
<dbReference type="InterPro" id="IPR040097">
    <property type="entry name" value="FAAL/FAAC"/>
</dbReference>
<gene>
    <name evidence="7" type="ORF">BC008_09925</name>
</gene>
<protein>
    <submittedName>
        <fullName evidence="7">AMP-dependent synthetase</fullName>
    </submittedName>
</protein>
<dbReference type="PANTHER" id="PTHR22754:SF32">
    <property type="entry name" value="DISCO-INTERACTING PROTEIN 2"/>
    <property type="match status" value="1"/>
</dbReference>
<dbReference type="GO" id="GO:0005886">
    <property type="term" value="C:plasma membrane"/>
    <property type="evidence" value="ECO:0007669"/>
    <property type="project" value="TreeGrafter"/>
</dbReference>
<feature type="domain" description="AMP-dependent synthetase/ligase" evidence="5">
    <location>
        <begin position="24"/>
        <end position="422"/>
    </location>
</feature>
<evidence type="ECO:0000256" key="3">
    <source>
        <dbReference type="ARBA" id="ARBA00022832"/>
    </source>
</evidence>
<dbReference type="GO" id="GO:0006633">
    <property type="term" value="P:fatty acid biosynthetic process"/>
    <property type="evidence" value="ECO:0007669"/>
    <property type="project" value="TreeGrafter"/>
</dbReference>
<evidence type="ECO:0000313" key="8">
    <source>
        <dbReference type="Proteomes" id="UP000053372"/>
    </source>
</evidence>
<dbReference type="InterPro" id="IPR045851">
    <property type="entry name" value="AMP-bd_C_sf"/>
</dbReference>
<evidence type="ECO:0000313" key="7">
    <source>
        <dbReference type="EMBL" id="KST62477.1"/>
    </source>
</evidence>
<dbReference type="PROSITE" id="PS00455">
    <property type="entry name" value="AMP_BINDING"/>
    <property type="match status" value="1"/>
</dbReference>
<dbReference type="Pfam" id="PF00501">
    <property type="entry name" value="AMP-binding"/>
    <property type="match status" value="1"/>
</dbReference>
<evidence type="ECO:0000259" key="6">
    <source>
        <dbReference type="Pfam" id="PF23024"/>
    </source>
</evidence>
<keyword evidence="3" id="KW-0276">Fatty acid metabolism</keyword>
<feature type="domain" description="AMP-binding enzyme C-terminal" evidence="6">
    <location>
        <begin position="480"/>
        <end position="594"/>
    </location>
</feature>
<dbReference type="GO" id="GO:0016874">
    <property type="term" value="F:ligase activity"/>
    <property type="evidence" value="ECO:0007669"/>
    <property type="project" value="UniProtKB-KW"/>
</dbReference>
<dbReference type="InterPro" id="IPR042099">
    <property type="entry name" value="ANL_N_sf"/>
</dbReference>
<reference evidence="7 8" key="1">
    <citation type="journal article" date="2015" name="Genome Announc.">
        <title>Draft Genome of the Euendolithic (true boring) Cyanobacterium Mastigocoleus testarum strain BC008.</title>
        <authorList>
            <person name="Guida B.S."/>
            <person name="Garcia-Pichel F."/>
        </authorList>
    </citation>
    <scope>NUCLEOTIDE SEQUENCE [LARGE SCALE GENOMIC DNA]</scope>
    <source>
        <strain evidence="7 8">BC008</strain>
    </source>
</reference>
<dbReference type="EMBL" id="LMTZ01000155">
    <property type="protein sequence ID" value="KST62477.1"/>
    <property type="molecule type" value="Genomic_DNA"/>
</dbReference>
<name>A0A0V7ZDC8_9CYAN</name>
<dbReference type="Gene3D" id="3.30.300.30">
    <property type="match status" value="1"/>
</dbReference>
<dbReference type="Pfam" id="PF23024">
    <property type="entry name" value="AMP-dom_DIP2-like"/>
    <property type="match status" value="1"/>
</dbReference>
<organism evidence="7 8">
    <name type="scientific">Mastigocoleus testarum BC008</name>
    <dbReference type="NCBI Taxonomy" id="371196"/>
    <lineage>
        <taxon>Bacteria</taxon>
        <taxon>Bacillati</taxon>
        <taxon>Cyanobacteriota</taxon>
        <taxon>Cyanophyceae</taxon>
        <taxon>Nostocales</taxon>
        <taxon>Hapalosiphonaceae</taxon>
        <taxon>Mastigocoleus</taxon>
    </lineage>
</organism>
<dbReference type="InterPro" id="IPR020845">
    <property type="entry name" value="AMP-binding_CS"/>
</dbReference>
<keyword evidence="8" id="KW-1185">Reference proteome</keyword>